<evidence type="ECO:0000256" key="1">
    <source>
        <dbReference type="ARBA" id="ARBA00001933"/>
    </source>
</evidence>
<dbReference type="PANTHER" id="PTHR43807">
    <property type="entry name" value="FI04487P"/>
    <property type="match status" value="1"/>
</dbReference>
<accession>A0A370HZG5</accession>
<keyword evidence="3 7" id="KW-0032">Aminotransferase</keyword>
<comment type="caution">
    <text evidence="7">The sequence shown here is derived from an EMBL/GenBank/DDBJ whole genome shotgun (WGS) entry which is preliminary data.</text>
</comment>
<dbReference type="Proteomes" id="UP000254869">
    <property type="component" value="Unassembled WGS sequence"/>
</dbReference>
<dbReference type="NCBIfam" id="NF005855">
    <property type="entry name" value="PRK07777.1"/>
    <property type="match status" value="1"/>
</dbReference>
<name>A0A370HZG5_9NOCA</name>
<dbReference type="Pfam" id="PF00155">
    <property type="entry name" value="Aminotran_1_2"/>
    <property type="match status" value="1"/>
</dbReference>
<dbReference type="InterPro" id="IPR015421">
    <property type="entry name" value="PyrdxlP-dep_Trfase_major"/>
</dbReference>
<proteinExistence type="inferred from homology"/>
<dbReference type="GO" id="GO:0030170">
    <property type="term" value="F:pyridoxal phosphate binding"/>
    <property type="evidence" value="ECO:0007669"/>
    <property type="project" value="InterPro"/>
</dbReference>
<dbReference type="STRING" id="1210086.GCA_001613105_05444"/>
<dbReference type="CDD" id="cd00609">
    <property type="entry name" value="AAT_like"/>
    <property type="match status" value="1"/>
</dbReference>
<dbReference type="GO" id="GO:0005737">
    <property type="term" value="C:cytoplasm"/>
    <property type="evidence" value="ECO:0007669"/>
    <property type="project" value="TreeGrafter"/>
</dbReference>
<dbReference type="InterPro" id="IPR051326">
    <property type="entry name" value="Kynurenine-oxoglutarate_AT"/>
</dbReference>
<gene>
    <name evidence="7" type="ORF">DFR76_109232</name>
</gene>
<comment type="similarity">
    <text evidence="2">Belongs to the class-I pyridoxal-phosphate-dependent aminotransferase family.</text>
</comment>
<evidence type="ECO:0000256" key="3">
    <source>
        <dbReference type="ARBA" id="ARBA00022576"/>
    </source>
</evidence>
<comment type="cofactor">
    <cofactor evidence="1">
        <name>pyridoxal 5'-phosphate</name>
        <dbReference type="ChEBI" id="CHEBI:597326"/>
    </cofactor>
</comment>
<dbReference type="EMBL" id="QQBC01000009">
    <property type="protein sequence ID" value="RDI63892.1"/>
    <property type="molecule type" value="Genomic_DNA"/>
</dbReference>
<keyword evidence="5" id="KW-0663">Pyridoxal phosphate</keyword>
<dbReference type="PANTHER" id="PTHR43807:SF20">
    <property type="entry name" value="FI04487P"/>
    <property type="match status" value="1"/>
</dbReference>
<dbReference type="AlphaFoldDB" id="A0A370HZG5"/>
<reference evidence="7 8" key="1">
    <citation type="submission" date="2018-07" db="EMBL/GenBank/DDBJ databases">
        <title>Genomic Encyclopedia of Type Strains, Phase IV (KMG-IV): sequencing the most valuable type-strain genomes for metagenomic binning, comparative biology and taxonomic classification.</title>
        <authorList>
            <person name="Goeker M."/>
        </authorList>
    </citation>
    <scope>NUCLEOTIDE SEQUENCE [LARGE SCALE GENOMIC DNA]</scope>
    <source>
        <strain evidence="7 8">DSM 44290</strain>
    </source>
</reference>
<keyword evidence="8" id="KW-1185">Reference proteome</keyword>
<dbReference type="GO" id="GO:0016212">
    <property type="term" value="F:kynurenine-oxoglutarate transaminase activity"/>
    <property type="evidence" value="ECO:0007669"/>
    <property type="project" value="TreeGrafter"/>
</dbReference>
<evidence type="ECO:0000256" key="2">
    <source>
        <dbReference type="ARBA" id="ARBA00007441"/>
    </source>
</evidence>
<dbReference type="InterPro" id="IPR004839">
    <property type="entry name" value="Aminotransferase_I/II_large"/>
</dbReference>
<feature type="domain" description="Aminotransferase class I/classII large" evidence="6">
    <location>
        <begin position="9"/>
        <end position="363"/>
    </location>
</feature>
<evidence type="ECO:0000256" key="4">
    <source>
        <dbReference type="ARBA" id="ARBA00022679"/>
    </source>
</evidence>
<dbReference type="InterPro" id="IPR015424">
    <property type="entry name" value="PyrdxlP-dep_Trfase"/>
</dbReference>
<protein>
    <submittedName>
        <fullName evidence="7">N-succinyldiaminopimelate aminotransferase</fullName>
    </submittedName>
</protein>
<sequence length="367" mass="39725">MTELALRHDAVNLGQGFPDSDGPAAMLEVARDAITHNFNQYPPARGLPALRQAIARDRARIGLDYDPDTEMLVTVGASEALSAAILGLVEPDQEVVLIEPYFDVYAAAIAMAGARRRTARLVSDGDGFTLDIDSLRGAITPATRMIVVNTPHNPTGAVLNRATLLAIAEIACDKDLLVLSDEVYEHLAFDGVDHISLATLPGMRERTIVVSSAGKRFSVTGWKIGWACAPRPLIDAVLAAKQFLTFAGGGPFQQAVAYALDDERDWVTHWRDELAIKRDLLSKALEEAGFGVRHGAGTFYLCADVAPLGEPDALSFCRTMPRRIGVAAVPVHVFADDPAPWKTLVRFTFCKRDATLAEAARRLKQPS</sequence>
<dbReference type="Gene3D" id="3.40.640.10">
    <property type="entry name" value="Type I PLP-dependent aspartate aminotransferase-like (Major domain)"/>
    <property type="match status" value="1"/>
</dbReference>
<dbReference type="InterPro" id="IPR015422">
    <property type="entry name" value="PyrdxlP-dep_Trfase_small"/>
</dbReference>
<evidence type="ECO:0000256" key="5">
    <source>
        <dbReference type="ARBA" id="ARBA00022898"/>
    </source>
</evidence>
<evidence type="ECO:0000313" key="7">
    <source>
        <dbReference type="EMBL" id="RDI63892.1"/>
    </source>
</evidence>
<organism evidence="7 8">
    <name type="scientific">Nocardia pseudobrasiliensis</name>
    <dbReference type="NCBI Taxonomy" id="45979"/>
    <lineage>
        <taxon>Bacteria</taxon>
        <taxon>Bacillati</taxon>
        <taxon>Actinomycetota</taxon>
        <taxon>Actinomycetes</taxon>
        <taxon>Mycobacteriales</taxon>
        <taxon>Nocardiaceae</taxon>
        <taxon>Nocardia</taxon>
    </lineage>
</organism>
<dbReference type="SUPFAM" id="SSF53383">
    <property type="entry name" value="PLP-dependent transferases"/>
    <property type="match status" value="1"/>
</dbReference>
<dbReference type="Gene3D" id="3.90.1150.10">
    <property type="entry name" value="Aspartate Aminotransferase, domain 1"/>
    <property type="match status" value="1"/>
</dbReference>
<evidence type="ECO:0000259" key="6">
    <source>
        <dbReference type="Pfam" id="PF00155"/>
    </source>
</evidence>
<keyword evidence="4 7" id="KW-0808">Transferase</keyword>
<evidence type="ECO:0000313" key="8">
    <source>
        <dbReference type="Proteomes" id="UP000254869"/>
    </source>
</evidence>
<dbReference type="FunFam" id="3.40.640.10:FF:000024">
    <property type="entry name" value="Kynurenine--oxoglutarate transaminase 3"/>
    <property type="match status" value="1"/>
</dbReference>